<dbReference type="InterPro" id="IPR009081">
    <property type="entry name" value="PP-bd_ACP"/>
</dbReference>
<dbReference type="SUPFAM" id="SSF51735">
    <property type="entry name" value="NAD(P)-binding Rossmann-fold domains"/>
    <property type="match status" value="1"/>
</dbReference>
<reference evidence="4" key="1">
    <citation type="submission" date="2024-02" db="EMBL/GenBank/DDBJ databases">
        <authorList>
            <consortium name="Clinical and Environmental Microbiology Branch: Whole genome sequencing antimicrobial resistance pathogens in the healthcare setting"/>
        </authorList>
    </citation>
    <scope>NUCLEOTIDE SEQUENCE</scope>
    <source>
        <strain evidence="4">2020GO-00142</strain>
    </source>
</reference>
<dbReference type="GO" id="GO:0005737">
    <property type="term" value="C:cytoplasm"/>
    <property type="evidence" value="ECO:0007669"/>
    <property type="project" value="TreeGrafter"/>
</dbReference>
<dbReference type="Pfam" id="PF23024">
    <property type="entry name" value="AMP-dom_DIP2-like"/>
    <property type="match status" value="1"/>
</dbReference>
<sequence>MSYLYTKTEKIISELWEELEVANNDRENNFFASGGDSISLIRLSILIKERFGVDVGISELLQYPLLHDMANYIDSQIKTIIPECHKQIFNKDSVIPLSSSQRGIWYQMELDSEKENKHFNIPLVFRVLGRVDITRLNYSFKEIIKRHRVINSSISDTNGYPGIVLKENEIKISVIDVSELSNNEKEEKFSEIKIKEQNKVIDIKSGPLFFVSIMKYSEELYYMFITSHHMIFDGVSYDILLKELIETYQGNQLEDLKLDYLDYAIWENSDEYQSYLEDGLTYWQLRLDSFRPMELPYKYITSSTEKDNSSLFFDLTAEQVSELNVLARKHNTTLYTVFVVALQIVLNEFKTTGDIAFGTYVSNRHLAEFNSVIGNFVNPLLLRFDYNEEHTISNALIATHEQITQDFIRQHIPFESIVKKMNPDRKKGEHSLFEFTFIYNNSIFEGKYENEYLSIESCNHQLEELETNRTDIEFWVRPNLKSGGFQCELNIQVNKVNKRFAKILLESINHILINFIEQHSDTTLNELALFPSSYEYSELHSAAYEFNNYPLTQLIRDNASKSPNKIAIVDGDIEYSYAYLEEKSNCIARGLNELKSTPSPIIGVLLPYGIDLVISCLSILKCGGIIFLLDINESSERIESILDESECKFIITNSDLLDDINNDTPCLLINELLLNCNRNAEEAFNIKETLVTYMIHTSGSSGNAKLLLNKRYGLLNRIYWFNELNPFYDDDKFLLKTSVSFVDFYAELFLPLVLGKILYIANDDIRRHPEDLIAYIIKNNINNITLTPSVILEMYRVLQENNIYIMAIRKLISSGEVLSLNVVNKIKKYIPKAKVFNIYGSSEMSADLTCYNVIENEKNEIIPAGKLVFNSKAMIVNKKEKPIAKGLVGELWVTGSILCDGYLKANAKQRDNFFYNNDELWYKTGDYAYLNSKNELVVIGRKDDRKKVRGILIDLKEIDRVLLSCDGVRQCLSSIVTDSNDEKILAVLLELSDGRDKEYVYAQLNKKLPKTHIPSLMVSINKIPTLLGGKIDKIACTTILQDSRYKNELTAKDIIPETLIEQELEQIWKSLLGFDGRISIDQNFFRLGGHSLLASRLLSIVRTKFSIDINLSDIFDFPTIKGIASLISESEKDSVNIDKIHSENNLYDLSFNQQRLFYLQSIEPKSISYNMTFSLTMIGHVDLSKLTFSLNELINRHDALRSRFIEVVDDKGISEFKVFVNDSGYIFPIYKVVGQRDFEQAIKDELYEQHHIPFDLSQSPLMRVTLIDTKQEKSAIVICIHHIIADGWSIAILFKELSELYNGKILKSLPYRHVDYANWLNNRISEDSRKSTLKKFWKNYLQNDKGGKLFNKDISSDRNISKVVRRRCSLNINEIIDSNYKNLNIDPYDIILTTFACVLAVWKNVNHYFIGTVSAGRHLHSESENILGFLANTIPVKIDIDPNLGFNEILLSLVSERRNLLKYQDLPFDEIVNSASTRKMGDGISSLMQVMCVHQNIDYRDLDIQGVDTHVEAYLGESEAKFELVLQTAQIDSRTLDILVEYNDSFFKESEVVKLIDMLLMLLNSISKNEKLIDIKLNKRNAAYQKTGDIDIPKCFPKTLPEFLKLTAKNHSTNGITIIDDYGTTFISYNELYEKSVQFAKKLNNSGLKSGDVIILIPEKYNEYFCLLWGAILARVIPITVAKPLDFESDDNCYKLIDACRLFDYSPIVTNGELVSEMTTLCQRHKKIKFLNIQLSAQNKDFKLIEPLPEDTAFYQLTSGSTGKSKAINQRHEALASYVFLSGHARDYNEKNILLNWLPMDHIGPLWLYHMRAVCVGSNQIHISTPLILEKPLLWLELISKYQVTHSWAPNFAYKLVINEMNKSFDSNLSIDLSSLKELVTGGEMVSGLTLKSFSQLFKPLGLNSGVLTPSFGMAESCTCITYGHEDDPEISINCLNFNEQHSIQAGSSLFTSLGKVIPGVEIRIVDDTNSVLEEFQVGHYQIRGPNVTNGYYKQKDLNNSVFTEDGWFDSGDNGFIANGNLYLVGRTKEMLIANGKNYFCHEIEEQLEQIKGIESTYIAAFSIKKDDQEEIVVCYVPNGRVAVDVINTEISQLLFKSIGLYINKIIPLQKRFFLKTTSGKIQRAKMAQKYVDGELTAITQSNSDRLNLINLDWVVTEHTENLQNMKWLSVGDAIDTHKNIKNIPLSELQKSLETNSYNGIIFGRTICENEGDLLEFIDLIINENTLKDITLCCVTDNEQMAGLIYGLLTSISSESSLKHNIVIQKKSSLDLIFPKNLDSGWYKQRHQYQLEKLTDINVGNIRNISNIKNTEPDDYVVITGAGGAIAQLIIKEIMPLYKNIILIGRSDEPEYVIKNRDKLTWIKTDCSDLKSLIVTFKSFLHKKPPKYVYHLAGIFEPSFLKEISVEKLNKSRIPKVFAIENLRKTMSILYPTSCKNIQFKLFGSVAVFKSSPMLGPYIAANSELLGYAQDKRNNGYSMSWIGWSAWEGIGMGKGQDRDLLHEIGLQLVDKTEGINVLMSIKDQNKDFLIGISNRSSLEEVAISPSVNEERTIDNTLASLIKSILSIDDVNFNDNFFELGLTSIDLTRLHRSINNTLNINISLVDILQFSTLRKLSTHIIQLIAENDE</sequence>
<dbReference type="Gene3D" id="3.30.559.10">
    <property type="entry name" value="Chloramphenicol acetyltransferase-like domain"/>
    <property type="match status" value="2"/>
</dbReference>
<comment type="caution">
    <text evidence="4">The sequence shown here is derived from an EMBL/GenBank/DDBJ whole genome shotgun (WGS) entry which is preliminary data.</text>
</comment>
<dbReference type="InterPro" id="IPR025110">
    <property type="entry name" value="AMP-bd_C"/>
</dbReference>
<dbReference type="EMBL" id="AAZDVE040000049">
    <property type="protein sequence ID" value="EMP9434809.1"/>
    <property type="molecule type" value="Genomic_DNA"/>
</dbReference>
<dbReference type="InterPro" id="IPR036291">
    <property type="entry name" value="NAD(P)-bd_dom_sf"/>
</dbReference>
<dbReference type="SUPFAM" id="SSF47336">
    <property type="entry name" value="ACP-like"/>
    <property type="match status" value="3"/>
</dbReference>
<dbReference type="InterPro" id="IPR036736">
    <property type="entry name" value="ACP-like_sf"/>
</dbReference>
<dbReference type="SUPFAM" id="SSF52777">
    <property type="entry name" value="CoA-dependent acyltransferases"/>
    <property type="match status" value="4"/>
</dbReference>
<dbReference type="PANTHER" id="PTHR45527:SF1">
    <property type="entry name" value="FATTY ACID SYNTHASE"/>
    <property type="match status" value="1"/>
</dbReference>
<dbReference type="InterPro" id="IPR000873">
    <property type="entry name" value="AMP-dep_synth/lig_dom"/>
</dbReference>
<evidence type="ECO:0000259" key="3">
    <source>
        <dbReference type="PROSITE" id="PS50075"/>
    </source>
</evidence>
<dbReference type="InterPro" id="IPR001242">
    <property type="entry name" value="Condensation_dom"/>
</dbReference>
<dbReference type="Pfam" id="PF00668">
    <property type="entry name" value="Condensation"/>
    <property type="match status" value="2"/>
</dbReference>
<accession>A0AAI9I3T3</accession>
<dbReference type="GO" id="GO:0044550">
    <property type="term" value="P:secondary metabolite biosynthetic process"/>
    <property type="evidence" value="ECO:0007669"/>
    <property type="project" value="TreeGrafter"/>
</dbReference>
<gene>
    <name evidence="4" type="ORF">JRA39_003939</name>
</gene>
<dbReference type="Gene3D" id="3.30.300.30">
    <property type="match status" value="2"/>
</dbReference>
<dbReference type="InterPro" id="IPR013968">
    <property type="entry name" value="PKS_KR"/>
</dbReference>
<dbReference type="InterPro" id="IPR020845">
    <property type="entry name" value="AMP-binding_CS"/>
</dbReference>
<dbReference type="Gene3D" id="1.10.1200.10">
    <property type="entry name" value="ACP-like"/>
    <property type="match status" value="3"/>
</dbReference>
<dbReference type="GO" id="GO:0031177">
    <property type="term" value="F:phosphopantetheine binding"/>
    <property type="evidence" value="ECO:0007669"/>
    <property type="project" value="InterPro"/>
</dbReference>
<protein>
    <submittedName>
        <fullName evidence="4">AMP-binding protein</fullName>
    </submittedName>
</protein>
<dbReference type="InterPro" id="IPR023213">
    <property type="entry name" value="CAT-like_dom_sf"/>
</dbReference>
<dbReference type="Gene3D" id="3.30.559.30">
    <property type="entry name" value="Nonribosomal peptide synthetase, condensation domain"/>
    <property type="match status" value="2"/>
</dbReference>
<dbReference type="GO" id="GO:0003824">
    <property type="term" value="F:catalytic activity"/>
    <property type="evidence" value="ECO:0007669"/>
    <property type="project" value="InterPro"/>
</dbReference>
<feature type="domain" description="Carrier" evidence="3">
    <location>
        <begin position="2548"/>
        <end position="2623"/>
    </location>
</feature>
<organism evidence="4">
    <name type="scientific">Providencia stuartii</name>
    <dbReference type="NCBI Taxonomy" id="588"/>
    <lineage>
        <taxon>Bacteria</taxon>
        <taxon>Pseudomonadati</taxon>
        <taxon>Pseudomonadota</taxon>
        <taxon>Gammaproteobacteria</taxon>
        <taxon>Enterobacterales</taxon>
        <taxon>Morganellaceae</taxon>
        <taxon>Providencia</taxon>
    </lineage>
</organism>
<dbReference type="InterPro" id="IPR042099">
    <property type="entry name" value="ANL_N_sf"/>
</dbReference>
<feature type="domain" description="Carrier" evidence="3">
    <location>
        <begin position="2"/>
        <end position="77"/>
    </location>
</feature>
<evidence type="ECO:0000256" key="1">
    <source>
        <dbReference type="ARBA" id="ARBA00022450"/>
    </source>
</evidence>
<keyword evidence="2" id="KW-0597">Phosphoprotein</keyword>
<dbReference type="InterPro" id="IPR020806">
    <property type="entry name" value="PKS_PP-bd"/>
</dbReference>
<dbReference type="PANTHER" id="PTHR45527">
    <property type="entry name" value="NONRIBOSOMAL PEPTIDE SYNTHETASE"/>
    <property type="match status" value="1"/>
</dbReference>
<dbReference type="SMART" id="SM00823">
    <property type="entry name" value="PKS_PP"/>
    <property type="match status" value="3"/>
</dbReference>
<dbReference type="GO" id="GO:0043041">
    <property type="term" value="P:amino acid activation for nonribosomal peptide biosynthetic process"/>
    <property type="evidence" value="ECO:0007669"/>
    <property type="project" value="TreeGrafter"/>
</dbReference>
<name>A0AAI9I3T3_PROST</name>
<dbReference type="Gene3D" id="3.40.50.12780">
    <property type="entry name" value="N-terminal domain of ligase-like"/>
    <property type="match status" value="2"/>
</dbReference>
<dbReference type="Pfam" id="PF00501">
    <property type="entry name" value="AMP-binding"/>
    <property type="match status" value="2"/>
</dbReference>
<keyword evidence="1" id="KW-0596">Phosphopantetheine</keyword>
<dbReference type="Gene3D" id="3.40.50.720">
    <property type="entry name" value="NAD(P)-binding Rossmann-like Domain"/>
    <property type="match status" value="1"/>
</dbReference>
<evidence type="ECO:0000313" key="4">
    <source>
        <dbReference type="EMBL" id="EMP9434809.1"/>
    </source>
</evidence>
<dbReference type="PROSITE" id="PS50075">
    <property type="entry name" value="CARRIER"/>
    <property type="match status" value="3"/>
</dbReference>
<feature type="domain" description="Carrier" evidence="3">
    <location>
        <begin position="1055"/>
        <end position="1131"/>
    </location>
</feature>
<dbReference type="Pfam" id="PF08659">
    <property type="entry name" value="KR"/>
    <property type="match status" value="1"/>
</dbReference>
<dbReference type="InterPro" id="IPR045851">
    <property type="entry name" value="AMP-bd_C_sf"/>
</dbReference>
<proteinExistence type="predicted"/>
<dbReference type="PROSITE" id="PS00455">
    <property type="entry name" value="AMP_BINDING"/>
    <property type="match status" value="1"/>
</dbReference>
<dbReference type="SUPFAM" id="SSF56801">
    <property type="entry name" value="Acetyl-CoA synthetase-like"/>
    <property type="match status" value="2"/>
</dbReference>
<dbReference type="Pfam" id="PF00550">
    <property type="entry name" value="PP-binding"/>
    <property type="match status" value="3"/>
</dbReference>
<evidence type="ECO:0000256" key="2">
    <source>
        <dbReference type="ARBA" id="ARBA00022553"/>
    </source>
</evidence>